<gene>
    <name evidence="1" type="ORF">F4821DRAFT_71117</name>
</gene>
<sequence>MEAPALKPYYLPADAVWFITGCSSGIGQSLAQHIAVTFPTQRVVATARNVASLAAPELPDGPNILKLALDVTSPPSISAAFDETLARYGRVDVVVNNAGYSLMGDAEASPVGNADARALLDTNFWGAVDVTKRALNIFRDSNPKTGQIGGVILNVSSMGGVLGSPGSAYYHASKFALEGFAESVSKELKPEWGIHICNVEPGGVQTKYATSSLRLIEPRHPAYAGGLTDAMLGFINNRELHKVFARPEDIAVAMCEIVGGGKEIPMRVSLGSDSYGLIKQKLEKQMEDLEKYKELSCSMGDPKLDHVTNLVG</sequence>
<accession>A0ACC0D8E1</accession>
<protein>
    <submittedName>
        <fullName evidence="1">NAD(P)-binding protein</fullName>
    </submittedName>
</protein>
<keyword evidence="2" id="KW-1185">Reference proteome</keyword>
<evidence type="ECO:0000313" key="2">
    <source>
        <dbReference type="Proteomes" id="UP001497680"/>
    </source>
</evidence>
<comment type="caution">
    <text evidence="1">The sequence shown here is derived from an EMBL/GenBank/DDBJ whole genome shotgun (WGS) entry which is preliminary data.</text>
</comment>
<evidence type="ECO:0000313" key="1">
    <source>
        <dbReference type="EMBL" id="KAI6089027.1"/>
    </source>
</evidence>
<dbReference type="Proteomes" id="UP001497680">
    <property type="component" value="Unassembled WGS sequence"/>
</dbReference>
<proteinExistence type="predicted"/>
<organism evidence="1 2">
    <name type="scientific">Hypoxylon rubiginosum</name>
    <dbReference type="NCBI Taxonomy" id="110542"/>
    <lineage>
        <taxon>Eukaryota</taxon>
        <taxon>Fungi</taxon>
        <taxon>Dikarya</taxon>
        <taxon>Ascomycota</taxon>
        <taxon>Pezizomycotina</taxon>
        <taxon>Sordariomycetes</taxon>
        <taxon>Xylariomycetidae</taxon>
        <taxon>Xylariales</taxon>
        <taxon>Hypoxylaceae</taxon>
        <taxon>Hypoxylon</taxon>
    </lineage>
</organism>
<reference evidence="1 2" key="1">
    <citation type="journal article" date="2022" name="New Phytol.">
        <title>Ecological generalism drives hyperdiversity of secondary metabolite gene clusters in xylarialean endophytes.</title>
        <authorList>
            <person name="Franco M.E.E."/>
            <person name="Wisecaver J.H."/>
            <person name="Arnold A.E."/>
            <person name="Ju Y.M."/>
            <person name="Slot J.C."/>
            <person name="Ahrendt S."/>
            <person name="Moore L.P."/>
            <person name="Eastman K.E."/>
            <person name="Scott K."/>
            <person name="Konkel Z."/>
            <person name="Mondo S.J."/>
            <person name="Kuo A."/>
            <person name="Hayes R.D."/>
            <person name="Haridas S."/>
            <person name="Andreopoulos B."/>
            <person name="Riley R."/>
            <person name="LaButti K."/>
            <person name="Pangilinan J."/>
            <person name="Lipzen A."/>
            <person name="Amirebrahimi M."/>
            <person name="Yan J."/>
            <person name="Adam C."/>
            <person name="Keymanesh K."/>
            <person name="Ng V."/>
            <person name="Louie K."/>
            <person name="Northen T."/>
            <person name="Drula E."/>
            <person name="Henrissat B."/>
            <person name="Hsieh H.M."/>
            <person name="Youens-Clark K."/>
            <person name="Lutzoni F."/>
            <person name="Miadlikowska J."/>
            <person name="Eastwood D.C."/>
            <person name="Hamelin R.C."/>
            <person name="Grigoriev I.V."/>
            <person name="U'Ren J.M."/>
        </authorList>
    </citation>
    <scope>NUCLEOTIDE SEQUENCE [LARGE SCALE GENOMIC DNA]</scope>
    <source>
        <strain evidence="1 2">ER1909</strain>
    </source>
</reference>
<name>A0ACC0D8E1_9PEZI</name>
<dbReference type="EMBL" id="MU394298">
    <property type="protein sequence ID" value="KAI6089027.1"/>
    <property type="molecule type" value="Genomic_DNA"/>
</dbReference>